<protein>
    <submittedName>
        <fullName evidence="3">SPOR domain-containing protein</fullName>
    </submittedName>
</protein>
<accession>A0A7D5D929</accession>
<keyword evidence="1" id="KW-0732">Signal</keyword>
<dbReference type="InterPro" id="IPR036680">
    <property type="entry name" value="SPOR-like_sf"/>
</dbReference>
<keyword evidence="4" id="KW-1185">Reference proteome</keyword>
<dbReference type="InterPro" id="IPR007730">
    <property type="entry name" value="SPOR-like_dom"/>
</dbReference>
<evidence type="ECO:0000259" key="2">
    <source>
        <dbReference type="PROSITE" id="PS51724"/>
    </source>
</evidence>
<dbReference type="GO" id="GO:0042834">
    <property type="term" value="F:peptidoglycan binding"/>
    <property type="evidence" value="ECO:0007669"/>
    <property type="project" value="InterPro"/>
</dbReference>
<dbReference type="SUPFAM" id="SSF110997">
    <property type="entry name" value="Sporulation related repeat"/>
    <property type="match status" value="1"/>
</dbReference>
<dbReference type="EMBL" id="CP056030">
    <property type="protein sequence ID" value="QKZ05900.1"/>
    <property type="molecule type" value="Genomic_DNA"/>
</dbReference>
<feature type="signal peptide" evidence="1">
    <location>
        <begin position="1"/>
        <end position="19"/>
    </location>
</feature>
<dbReference type="Pfam" id="PF05036">
    <property type="entry name" value="SPOR"/>
    <property type="match status" value="1"/>
</dbReference>
<dbReference type="RefSeq" id="WP_158155818.1">
    <property type="nucleotide sequence ID" value="NZ_CP056030.1"/>
</dbReference>
<sequence length="189" mass="20037">MRKLMAVGAVLMLAGCGSAVEESAKAVLLHLDNPKTARFTNVRTTPKGDVCGQVRQKDASGKFEGYRNYAAIKTEDGFTAVIDEDGNNPKVRQVCGEGQEVAQAADAPAAVESANGWEVQIVAGANMGALSDMTSRLIENGFIASVADRDGKQTVYLGPFKTRDEAEQKRTQLLAAQGIKSVVAPHQAN</sequence>
<feature type="domain" description="SPOR" evidence="2">
    <location>
        <begin position="111"/>
        <end position="186"/>
    </location>
</feature>
<evidence type="ECO:0000256" key="1">
    <source>
        <dbReference type="SAM" id="SignalP"/>
    </source>
</evidence>
<dbReference type="Gene3D" id="3.30.70.1070">
    <property type="entry name" value="Sporulation related repeat"/>
    <property type="match status" value="1"/>
</dbReference>
<dbReference type="Proteomes" id="UP000509568">
    <property type="component" value="Chromosome"/>
</dbReference>
<feature type="chain" id="PRO_5028983909" evidence="1">
    <location>
        <begin position="20"/>
        <end position="189"/>
    </location>
</feature>
<name>A0A7D5D929_9PSED</name>
<reference evidence="3 4" key="1">
    <citation type="submission" date="2020-06" db="EMBL/GenBank/DDBJ databases">
        <title>Pseudomonas eucalypticola sp. nov., an endophyte of Eucalyptus dunnii leaves with biocontrol ability of eucalyptus leaf blight.</title>
        <authorList>
            <person name="Liu Y."/>
            <person name="Song Z."/>
            <person name="Zeng H."/>
            <person name="Lu M."/>
            <person name="Wang X."/>
            <person name="Lian X."/>
            <person name="Zhang Q."/>
        </authorList>
    </citation>
    <scope>NUCLEOTIDE SEQUENCE [LARGE SCALE GENOMIC DNA]</scope>
    <source>
        <strain evidence="3 4">NP-1</strain>
    </source>
</reference>
<dbReference type="PROSITE" id="PS51257">
    <property type="entry name" value="PROKAR_LIPOPROTEIN"/>
    <property type="match status" value="1"/>
</dbReference>
<organism evidence="3 4">
    <name type="scientific">Pseudomonas eucalypticola</name>
    <dbReference type="NCBI Taxonomy" id="2599595"/>
    <lineage>
        <taxon>Bacteria</taxon>
        <taxon>Pseudomonadati</taxon>
        <taxon>Pseudomonadota</taxon>
        <taxon>Gammaproteobacteria</taxon>
        <taxon>Pseudomonadales</taxon>
        <taxon>Pseudomonadaceae</taxon>
        <taxon>Pseudomonas</taxon>
    </lineage>
</organism>
<dbReference type="PROSITE" id="PS51724">
    <property type="entry name" value="SPOR"/>
    <property type="match status" value="1"/>
</dbReference>
<evidence type="ECO:0000313" key="4">
    <source>
        <dbReference type="Proteomes" id="UP000509568"/>
    </source>
</evidence>
<proteinExistence type="predicted"/>
<dbReference type="AlphaFoldDB" id="A0A7D5D929"/>
<evidence type="ECO:0000313" key="3">
    <source>
        <dbReference type="EMBL" id="QKZ05900.1"/>
    </source>
</evidence>
<gene>
    <name evidence="3" type="ORF">HWQ56_19760</name>
</gene>
<dbReference type="KEGG" id="pez:HWQ56_19760"/>